<evidence type="ECO:0000313" key="3">
    <source>
        <dbReference type="Proteomes" id="UP001497623"/>
    </source>
</evidence>
<organism evidence="2 3">
    <name type="scientific">Meganyctiphanes norvegica</name>
    <name type="common">Northern krill</name>
    <name type="synonym">Thysanopoda norvegica</name>
    <dbReference type="NCBI Taxonomy" id="48144"/>
    <lineage>
        <taxon>Eukaryota</taxon>
        <taxon>Metazoa</taxon>
        <taxon>Ecdysozoa</taxon>
        <taxon>Arthropoda</taxon>
        <taxon>Crustacea</taxon>
        <taxon>Multicrustacea</taxon>
        <taxon>Malacostraca</taxon>
        <taxon>Eumalacostraca</taxon>
        <taxon>Eucarida</taxon>
        <taxon>Euphausiacea</taxon>
        <taxon>Euphausiidae</taxon>
        <taxon>Meganyctiphanes</taxon>
    </lineage>
</organism>
<keyword evidence="1" id="KW-0732">Signal</keyword>
<reference evidence="2 3" key="1">
    <citation type="submission" date="2024-05" db="EMBL/GenBank/DDBJ databases">
        <authorList>
            <person name="Wallberg A."/>
        </authorList>
    </citation>
    <scope>NUCLEOTIDE SEQUENCE [LARGE SCALE GENOMIC DNA]</scope>
</reference>
<feature type="chain" id="PRO_5043393847" evidence="1">
    <location>
        <begin position="30"/>
        <end position="153"/>
    </location>
</feature>
<sequence>QVFQAYTGNISSMITLTAIILSLAALSGAQIITPYECHCGVFMSIPAGEIEVYHMQSAHVDGCGTPESEAACMENCKNEWTGMYKNGDLNNELENGYTLGQELCLGAVELFHPFIFNANGQVFSRNCEGNWEDIDMGTKQPLCCTNGHYHECG</sequence>
<evidence type="ECO:0000256" key="1">
    <source>
        <dbReference type="SAM" id="SignalP"/>
    </source>
</evidence>
<dbReference type="Proteomes" id="UP001497623">
    <property type="component" value="Unassembled WGS sequence"/>
</dbReference>
<keyword evidence="3" id="KW-1185">Reference proteome</keyword>
<comment type="caution">
    <text evidence="2">The sequence shown here is derived from an EMBL/GenBank/DDBJ whole genome shotgun (WGS) entry which is preliminary data.</text>
</comment>
<feature type="non-terminal residue" evidence="2">
    <location>
        <position position="1"/>
    </location>
</feature>
<dbReference type="AlphaFoldDB" id="A0AAV2SC20"/>
<evidence type="ECO:0000313" key="2">
    <source>
        <dbReference type="EMBL" id="CAL4177354.1"/>
    </source>
</evidence>
<gene>
    <name evidence="2" type="ORF">MNOR_LOCUS34897</name>
</gene>
<name>A0AAV2SC20_MEGNR</name>
<protein>
    <submittedName>
        <fullName evidence="2">Uncharacterized protein</fullName>
    </submittedName>
</protein>
<proteinExistence type="predicted"/>
<feature type="signal peptide" evidence="1">
    <location>
        <begin position="1"/>
        <end position="29"/>
    </location>
</feature>
<accession>A0AAV2SC20</accession>
<dbReference type="EMBL" id="CAXKWB010055610">
    <property type="protein sequence ID" value="CAL4177354.1"/>
    <property type="molecule type" value="Genomic_DNA"/>
</dbReference>